<dbReference type="InParanoid" id="A0A146GCP1"/>
<sequence length="115" mass="11989">MSGTKKTLFTGIAVAAALIVACALGWILTHSLPHTEPVSSRQALVEANGQVLARFDSTAGIKPGMKAMVRTDETQTSAKVEAVNGAWVVLSFIEKNLPAGTNCRVTIDPSAPGAR</sequence>
<proteinExistence type="predicted"/>
<gene>
    <name evidence="1" type="ORF">TSACC_22711</name>
</gene>
<keyword evidence="2" id="KW-1185">Reference proteome</keyword>
<accession>A0A146GCP1</accession>
<comment type="caution">
    <text evidence="1">The sequence shown here is derived from an EMBL/GenBank/DDBJ whole genome shotgun (WGS) entry which is preliminary data.</text>
</comment>
<evidence type="ECO:0000313" key="2">
    <source>
        <dbReference type="Proteomes" id="UP000076023"/>
    </source>
</evidence>
<dbReference type="RefSeq" id="WP_075079930.1">
    <property type="nucleotide sequence ID" value="NZ_BDCO01000002.1"/>
</dbReference>
<organism evidence="1 2">
    <name type="scientific">Terrimicrobium sacchariphilum</name>
    <dbReference type="NCBI Taxonomy" id="690879"/>
    <lineage>
        <taxon>Bacteria</taxon>
        <taxon>Pseudomonadati</taxon>
        <taxon>Verrucomicrobiota</taxon>
        <taxon>Terrimicrobiia</taxon>
        <taxon>Terrimicrobiales</taxon>
        <taxon>Terrimicrobiaceae</taxon>
        <taxon>Terrimicrobium</taxon>
    </lineage>
</organism>
<dbReference type="PROSITE" id="PS51257">
    <property type="entry name" value="PROKAR_LIPOPROTEIN"/>
    <property type="match status" value="1"/>
</dbReference>
<reference evidence="2" key="1">
    <citation type="journal article" date="2017" name="Genome Announc.">
        <title>Draft Genome Sequence of Terrimicrobium sacchariphilum NM-5T, a Facultative Anaerobic Soil Bacterium of the Class Spartobacteria.</title>
        <authorList>
            <person name="Qiu Y.L."/>
            <person name="Tourlousse D.M."/>
            <person name="Matsuura N."/>
            <person name="Ohashi A."/>
            <person name="Sekiguchi Y."/>
        </authorList>
    </citation>
    <scope>NUCLEOTIDE SEQUENCE [LARGE SCALE GENOMIC DNA]</scope>
    <source>
        <strain evidence="2">NM-5</strain>
    </source>
</reference>
<name>A0A146GCP1_TERSA</name>
<dbReference type="AlphaFoldDB" id="A0A146GCP1"/>
<evidence type="ECO:0000313" key="1">
    <source>
        <dbReference type="EMBL" id="GAT34286.1"/>
    </source>
</evidence>
<protein>
    <recommendedName>
        <fullName evidence="3">HlyD family secretion protein</fullName>
    </recommendedName>
</protein>
<dbReference type="Proteomes" id="UP000076023">
    <property type="component" value="Unassembled WGS sequence"/>
</dbReference>
<evidence type="ECO:0008006" key="3">
    <source>
        <dbReference type="Google" id="ProtNLM"/>
    </source>
</evidence>
<dbReference type="EMBL" id="BDCO01000002">
    <property type="protein sequence ID" value="GAT34286.1"/>
    <property type="molecule type" value="Genomic_DNA"/>
</dbReference>
<dbReference type="STRING" id="690879.TSACC_22711"/>
<dbReference type="OrthoDB" id="9838312at2"/>